<dbReference type="Gramene" id="TraesCS2B03G1160700.1">
    <property type="protein sequence ID" value="TraesCS2B03G1160700.1.CDS"/>
    <property type="gene ID" value="TraesCS2B03G1160700"/>
</dbReference>
<reference evidence="2" key="1">
    <citation type="submission" date="2018-08" db="EMBL/GenBank/DDBJ databases">
        <authorList>
            <person name="Rossello M."/>
        </authorList>
    </citation>
    <scope>NUCLEOTIDE SEQUENCE [LARGE SCALE GENOMIC DNA]</scope>
    <source>
        <strain evidence="2">cv. Chinese Spring</strain>
    </source>
</reference>
<feature type="region of interest" description="Disordered" evidence="1">
    <location>
        <begin position="1"/>
        <end position="26"/>
    </location>
</feature>
<dbReference type="OMA" id="NETGMEQ"/>
<feature type="region of interest" description="Disordered" evidence="1">
    <location>
        <begin position="556"/>
        <end position="591"/>
    </location>
</feature>
<sequence>MEQATSISSSSREPAPAPDENETGMEQVLADLQALKGLYGLLHRGPQSNENLNEASRDMLMKMLDNATQQTLLRQAKLLSGPLMSAALERKLSIQPGRRTSGKAEHQLKPIASPSPSLCASQMSRRLKPQVSVRSRDARSVYDDHRRRERDGPLLARVDSGRSSRTAMPQLHQRTPEPRLSRLASNRSSRVAEPRLHPSTPEQRLPRVASYRSSRVAEPRLRRSTPEQLLSRVASNRSSRVAEPRLRPSTPEQRLSRLASNRSSRVAEPRLRPSTPEQHISRVASNRSSGVAEPRRGVSRGRAPRADRSDRHSRLRGSSGRGDHSSSPPSSSSPERSSRRRSVSRAPSSHGRATVRGVGAYGSSTRRYSRRLESGLSMGVRSCRGSERAGRGAATPRQSSSSSGEAVTISSRIRPTRELTERRVHESEETGERSLRRRQRKEGAVGGSTSMGWSSRRPRRALDPITSGSTYSSSSSAAASPSPSTSPTAPTSTSAPSASSCSSSVSAPRRGSALPEHGFKEASSASRSRRRRERQERREGRLRMFKEKLALVFHHRHDHHHHHHIGGERSGSPVSRRDRRGNNSKSPWSYLGGLGGMFHRSIGHAAKKTHDAKKIHDAKKNNDAKKNQDEKKKTTSRTVVPVPSPAKKRGGGQTHSLFGALVKHKLGTRKAPARAPTARAGTQSRMQVNKMHWWQLLRQQHARAQGKGRPPRRLGQGKAP</sequence>
<feature type="compositionally biased region" description="Basic residues" evidence="1">
    <location>
        <begin position="700"/>
        <end position="712"/>
    </location>
</feature>
<feature type="region of interest" description="Disordered" evidence="1">
    <location>
        <begin position="94"/>
        <end position="542"/>
    </location>
</feature>
<evidence type="ECO:0000256" key="1">
    <source>
        <dbReference type="SAM" id="MobiDB-lite"/>
    </source>
</evidence>
<feature type="compositionally biased region" description="Basic and acidic residues" evidence="1">
    <location>
        <begin position="533"/>
        <end position="542"/>
    </location>
</feature>
<feature type="compositionally biased region" description="Basic and acidic residues" evidence="1">
    <location>
        <begin position="215"/>
        <end position="225"/>
    </location>
</feature>
<feature type="region of interest" description="Disordered" evidence="1">
    <location>
        <begin position="605"/>
        <end position="720"/>
    </location>
</feature>
<organism evidence="2">
    <name type="scientific">Triticum aestivum</name>
    <name type="common">Wheat</name>
    <dbReference type="NCBI Taxonomy" id="4565"/>
    <lineage>
        <taxon>Eukaryota</taxon>
        <taxon>Viridiplantae</taxon>
        <taxon>Streptophyta</taxon>
        <taxon>Embryophyta</taxon>
        <taxon>Tracheophyta</taxon>
        <taxon>Spermatophyta</taxon>
        <taxon>Magnoliopsida</taxon>
        <taxon>Liliopsida</taxon>
        <taxon>Poales</taxon>
        <taxon>Poaceae</taxon>
        <taxon>BOP clade</taxon>
        <taxon>Pooideae</taxon>
        <taxon>Triticodae</taxon>
        <taxon>Triticeae</taxon>
        <taxon>Triticinae</taxon>
        <taxon>Triticum</taxon>
    </lineage>
</organism>
<feature type="compositionally biased region" description="Polar residues" evidence="1">
    <location>
        <begin position="114"/>
        <end position="124"/>
    </location>
</feature>
<dbReference type="Proteomes" id="UP000019116">
    <property type="component" value="Chromosome 2B"/>
</dbReference>
<feature type="compositionally biased region" description="Basic residues" evidence="1">
    <location>
        <begin position="662"/>
        <end position="672"/>
    </location>
</feature>
<reference evidence="2" key="2">
    <citation type="submission" date="2018-10" db="UniProtKB">
        <authorList>
            <consortium name="EnsemblPlants"/>
        </authorList>
    </citation>
    <scope>IDENTIFICATION</scope>
</reference>
<evidence type="ECO:0000313" key="3">
    <source>
        <dbReference type="Proteomes" id="UP000019116"/>
    </source>
</evidence>
<dbReference type="STRING" id="4565.A0A3B6CC68"/>
<keyword evidence="3" id="KW-1185">Reference proteome</keyword>
<protein>
    <submittedName>
        <fullName evidence="2">Uncharacterized protein</fullName>
    </submittedName>
</protein>
<feature type="compositionally biased region" description="Polar residues" evidence="1">
    <location>
        <begin position="275"/>
        <end position="289"/>
    </location>
</feature>
<dbReference type="AlphaFoldDB" id="A0A3B6CC68"/>
<feature type="compositionally biased region" description="Basic and acidic residues" evidence="1">
    <location>
        <begin position="134"/>
        <end position="152"/>
    </location>
</feature>
<dbReference type="EnsemblPlants" id="TraesCS2B02G457900.1">
    <property type="protein sequence ID" value="TraesCS2B02G457900.1"/>
    <property type="gene ID" value="TraesCS2B02G457900"/>
</dbReference>
<feature type="compositionally biased region" description="Low complexity" evidence="1">
    <location>
        <begin position="466"/>
        <end position="508"/>
    </location>
</feature>
<dbReference type="Gramene" id="TraesROB_scaffold_066598_01G000200.1">
    <property type="protein sequence ID" value="TraesROB_scaffold_066598_01G000200.1"/>
    <property type="gene ID" value="TraesROB_scaffold_066598_01G000200"/>
</dbReference>
<dbReference type="Gramene" id="TraesCS2B02G457900.1">
    <property type="protein sequence ID" value="TraesCS2B02G457900.1"/>
    <property type="gene ID" value="TraesCS2B02G457900"/>
</dbReference>
<evidence type="ECO:0000313" key="2">
    <source>
        <dbReference type="EnsemblPlants" id="TraesCS2B02G457900.1"/>
    </source>
</evidence>
<feature type="compositionally biased region" description="Low complexity" evidence="1">
    <location>
        <begin position="325"/>
        <end position="335"/>
    </location>
</feature>
<feature type="compositionally biased region" description="Polar residues" evidence="1">
    <location>
        <begin position="1"/>
        <end position="12"/>
    </location>
</feature>
<feature type="compositionally biased region" description="Basic and acidic residues" evidence="1">
    <location>
        <begin position="415"/>
        <end position="434"/>
    </location>
</feature>
<feature type="compositionally biased region" description="Polar residues" evidence="1">
    <location>
        <begin position="396"/>
        <end position="413"/>
    </location>
</feature>
<accession>A0A3B6CC68</accession>
<proteinExistence type="predicted"/>
<feature type="compositionally biased region" description="Low complexity" evidence="1">
    <location>
        <begin position="673"/>
        <end position="682"/>
    </location>
</feature>
<feature type="compositionally biased region" description="Basic and acidic residues" evidence="1">
    <location>
        <begin position="608"/>
        <end position="633"/>
    </location>
</feature>
<dbReference type="Gramene" id="TraesCLE_scaffold_121864_01G000100.1">
    <property type="protein sequence ID" value="TraesCLE_scaffold_121864_01G000100.1"/>
    <property type="gene ID" value="TraesCLE_scaffold_121864_01G000100"/>
</dbReference>
<name>A0A3B6CC68_WHEAT</name>